<dbReference type="Gene3D" id="1.10.630.10">
    <property type="entry name" value="Cytochrome P450"/>
    <property type="match status" value="1"/>
</dbReference>
<dbReference type="Proteomes" id="UP000266673">
    <property type="component" value="Unassembled WGS sequence"/>
</dbReference>
<dbReference type="PRINTS" id="PR00385">
    <property type="entry name" value="P450"/>
</dbReference>
<keyword evidence="6" id="KW-0503">Monooxygenase</keyword>
<keyword evidence="3 5" id="KW-0479">Metal-binding</keyword>
<keyword evidence="5 6" id="KW-0349">Heme</keyword>
<name>A0A397UC08_9GLOM</name>
<dbReference type="GO" id="GO:0016705">
    <property type="term" value="F:oxidoreductase activity, acting on paired donors, with incorporation or reduction of molecular oxygen"/>
    <property type="evidence" value="ECO:0007669"/>
    <property type="project" value="InterPro"/>
</dbReference>
<dbReference type="GO" id="GO:0005506">
    <property type="term" value="F:iron ion binding"/>
    <property type="evidence" value="ECO:0007669"/>
    <property type="project" value="InterPro"/>
</dbReference>
<comment type="caution">
    <text evidence="8">The sequence shown here is derived from an EMBL/GenBank/DDBJ whole genome shotgun (WGS) entry which is preliminary data.</text>
</comment>
<proteinExistence type="inferred from homology"/>
<evidence type="ECO:0000256" key="1">
    <source>
        <dbReference type="ARBA" id="ARBA00001971"/>
    </source>
</evidence>
<accession>A0A397UC08</accession>
<evidence type="ECO:0000313" key="9">
    <source>
        <dbReference type="Proteomes" id="UP000266673"/>
    </source>
</evidence>
<feature type="transmembrane region" description="Helical" evidence="7">
    <location>
        <begin position="5"/>
        <end position="25"/>
    </location>
</feature>
<dbReference type="InterPro" id="IPR036396">
    <property type="entry name" value="Cyt_P450_sf"/>
</dbReference>
<reference evidence="8 9" key="1">
    <citation type="submission" date="2018-06" db="EMBL/GenBank/DDBJ databases">
        <title>Comparative genomics reveals the genomic features of Rhizophagus irregularis, R. cerebriforme, R. diaphanum and Gigaspora rosea, and their symbiotic lifestyle signature.</title>
        <authorList>
            <person name="Morin E."/>
            <person name="San Clemente H."/>
            <person name="Chen E.C.H."/>
            <person name="De La Providencia I."/>
            <person name="Hainaut M."/>
            <person name="Kuo A."/>
            <person name="Kohler A."/>
            <person name="Murat C."/>
            <person name="Tang N."/>
            <person name="Roy S."/>
            <person name="Loubradou J."/>
            <person name="Henrissat B."/>
            <person name="Grigoriev I.V."/>
            <person name="Corradi N."/>
            <person name="Roux C."/>
            <person name="Martin F.M."/>
        </authorList>
    </citation>
    <scope>NUCLEOTIDE SEQUENCE [LARGE SCALE GENOMIC DNA]</scope>
    <source>
        <strain evidence="8 9">DAOM 194757</strain>
    </source>
</reference>
<dbReference type="InterPro" id="IPR017972">
    <property type="entry name" value="Cyt_P450_CS"/>
</dbReference>
<dbReference type="PRINTS" id="PR00463">
    <property type="entry name" value="EP450I"/>
</dbReference>
<sequence length="494" mass="56420">MHYYLIAFVSFISYIVYKFYIYPLFLSPLCKIPGPPVDSFILGHYDSFLSKQIGEASARLAKQYGGIVRYFGLFNRPYLLISDPKIVQQVLINRAYEYPKYFLNITTLQDLAGIHSILFAHGDSHKRQRKMMNPSFSFANVKEMFPTFVQAGHNLKDVWMKQIGNKKVERVSITAIIPNITLDVIGIVGFNYEFNSTKTTTELAQAYQTAIMRNPSQLYETFEGFFPFIKKLPTSNFKRNNDAFKVIQNASAKLVDEKKHATVLGKDLLSLLVKANEKLPVDEQLTHNELLSQVMTFLIAGHETTSTALSWALYFLAKNPEAQDLLRKEILDVLTDRDHMPTFEEIEHLKYLECVFKETLRIVPPVPALFRSTSKNEVMNGYVVPKGTPMLISIYAIHHDPSIWGDDAEYYNPSRWLDPVIKSKVTNSNFLPFSAGPKSCLGMKMAHLEFKAILSVIIRNFEFKLVEGFNFEMKLLGISKPTPGIDLLISKVDY</sequence>
<organism evidence="8 9">
    <name type="scientific">Gigaspora rosea</name>
    <dbReference type="NCBI Taxonomy" id="44941"/>
    <lineage>
        <taxon>Eukaryota</taxon>
        <taxon>Fungi</taxon>
        <taxon>Fungi incertae sedis</taxon>
        <taxon>Mucoromycota</taxon>
        <taxon>Glomeromycotina</taxon>
        <taxon>Glomeromycetes</taxon>
        <taxon>Diversisporales</taxon>
        <taxon>Gigasporaceae</taxon>
        <taxon>Gigaspora</taxon>
    </lineage>
</organism>
<dbReference type="AlphaFoldDB" id="A0A397UC08"/>
<dbReference type="InterPro" id="IPR002401">
    <property type="entry name" value="Cyt_P450_E_grp-I"/>
</dbReference>
<evidence type="ECO:0000256" key="4">
    <source>
        <dbReference type="ARBA" id="ARBA00023004"/>
    </source>
</evidence>
<gene>
    <name evidence="8" type="ORF">C2G38_2215265</name>
</gene>
<evidence type="ECO:0000256" key="3">
    <source>
        <dbReference type="ARBA" id="ARBA00022723"/>
    </source>
</evidence>
<dbReference type="GO" id="GO:0020037">
    <property type="term" value="F:heme binding"/>
    <property type="evidence" value="ECO:0007669"/>
    <property type="project" value="InterPro"/>
</dbReference>
<dbReference type="PROSITE" id="PS00086">
    <property type="entry name" value="CYTOCHROME_P450"/>
    <property type="match status" value="1"/>
</dbReference>
<dbReference type="GO" id="GO:0004497">
    <property type="term" value="F:monooxygenase activity"/>
    <property type="evidence" value="ECO:0007669"/>
    <property type="project" value="UniProtKB-KW"/>
</dbReference>
<dbReference type="OrthoDB" id="1470350at2759"/>
<keyword evidence="7" id="KW-0812">Transmembrane</keyword>
<dbReference type="CDD" id="cd11069">
    <property type="entry name" value="CYP_FUM15-like"/>
    <property type="match status" value="1"/>
</dbReference>
<dbReference type="SUPFAM" id="SSF48264">
    <property type="entry name" value="Cytochrome P450"/>
    <property type="match status" value="1"/>
</dbReference>
<dbReference type="STRING" id="44941.A0A397UC08"/>
<evidence type="ECO:0000256" key="6">
    <source>
        <dbReference type="RuleBase" id="RU000461"/>
    </source>
</evidence>
<keyword evidence="7" id="KW-1133">Transmembrane helix</keyword>
<keyword evidence="6" id="KW-0560">Oxidoreductase</keyword>
<evidence type="ECO:0000256" key="7">
    <source>
        <dbReference type="SAM" id="Phobius"/>
    </source>
</evidence>
<keyword evidence="4 5" id="KW-0408">Iron</keyword>
<protein>
    <submittedName>
        <fullName evidence="8">Cytochrome P450</fullName>
    </submittedName>
</protein>
<evidence type="ECO:0000256" key="5">
    <source>
        <dbReference type="PIRSR" id="PIRSR602401-1"/>
    </source>
</evidence>
<evidence type="ECO:0000313" key="8">
    <source>
        <dbReference type="EMBL" id="RIB07161.1"/>
    </source>
</evidence>
<dbReference type="EMBL" id="QKWP01001705">
    <property type="protein sequence ID" value="RIB07161.1"/>
    <property type="molecule type" value="Genomic_DNA"/>
</dbReference>
<comment type="similarity">
    <text evidence="2 6">Belongs to the cytochrome P450 family.</text>
</comment>
<evidence type="ECO:0000256" key="2">
    <source>
        <dbReference type="ARBA" id="ARBA00010617"/>
    </source>
</evidence>
<dbReference type="PANTHER" id="PTHR24305">
    <property type="entry name" value="CYTOCHROME P450"/>
    <property type="match status" value="1"/>
</dbReference>
<dbReference type="Pfam" id="PF00067">
    <property type="entry name" value="p450"/>
    <property type="match status" value="1"/>
</dbReference>
<dbReference type="PANTHER" id="PTHR24305:SF166">
    <property type="entry name" value="CYTOCHROME P450 12A4, MITOCHONDRIAL-RELATED"/>
    <property type="match status" value="1"/>
</dbReference>
<keyword evidence="9" id="KW-1185">Reference proteome</keyword>
<keyword evidence="7" id="KW-0472">Membrane</keyword>
<comment type="cofactor">
    <cofactor evidence="1 5">
        <name>heme</name>
        <dbReference type="ChEBI" id="CHEBI:30413"/>
    </cofactor>
</comment>
<feature type="binding site" description="axial binding residue" evidence="5">
    <location>
        <position position="440"/>
    </location>
    <ligand>
        <name>heme</name>
        <dbReference type="ChEBI" id="CHEBI:30413"/>
    </ligand>
    <ligandPart>
        <name>Fe</name>
        <dbReference type="ChEBI" id="CHEBI:18248"/>
    </ligandPart>
</feature>
<dbReference type="InterPro" id="IPR050121">
    <property type="entry name" value="Cytochrome_P450_monoxygenase"/>
</dbReference>
<dbReference type="InterPro" id="IPR001128">
    <property type="entry name" value="Cyt_P450"/>
</dbReference>